<feature type="region of interest" description="Disordered" evidence="1">
    <location>
        <begin position="679"/>
        <end position="708"/>
    </location>
</feature>
<evidence type="ECO:0000313" key="5">
    <source>
        <dbReference type="Proteomes" id="UP000785200"/>
    </source>
</evidence>
<dbReference type="Pfam" id="PF08487">
    <property type="entry name" value="VIT"/>
    <property type="match status" value="1"/>
</dbReference>
<evidence type="ECO:0000259" key="3">
    <source>
        <dbReference type="PROSITE" id="PS51468"/>
    </source>
</evidence>
<evidence type="ECO:0000256" key="1">
    <source>
        <dbReference type="SAM" id="MobiDB-lite"/>
    </source>
</evidence>
<accession>A0A9P6SL13</accession>
<name>A0A9P6SL13_9HELO</name>
<gene>
    <name evidence="4" type="ORF">D0Z07_8566</name>
</gene>
<comment type="caution">
    <text evidence="4">The sequence shown here is derived from an EMBL/GenBank/DDBJ whole genome shotgun (WGS) entry which is preliminary data.</text>
</comment>
<dbReference type="SMART" id="SM00609">
    <property type="entry name" value="VIT"/>
    <property type="match status" value="1"/>
</dbReference>
<dbReference type="Pfam" id="PF13768">
    <property type="entry name" value="VWA_3"/>
    <property type="match status" value="1"/>
</dbReference>
<dbReference type="PANTHER" id="PTHR45737:SF6">
    <property type="entry name" value="VON WILLEBRAND FACTOR A DOMAIN-CONTAINING PROTEIN 5A"/>
    <property type="match status" value="1"/>
</dbReference>
<dbReference type="PROSITE" id="PS50234">
    <property type="entry name" value="VWFA"/>
    <property type="match status" value="1"/>
</dbReference>
<protein>
    <submittedName>
        <fullName evidence="4">von Willebrand factor A domain-containing 5A</fullName>
    </submittedName>
</protein>
<dbReference type="SUPFAM" id="SSF53300">
    <property type="entry name" value="vWA-like"/>
    <property type="match status" value="1"/>
</dbReference>
<sequence>MAHNSYLCGCYYYGTQMVPYGRRMKEYLPLLDSEAHSTILSITSRTVLKQTFTNPSSDEVIKECIYTFPLYDGVSVVGFTCKIGSRVLTGTVKEKAKATEIFNQAVAKGQTAGLLEQATEASDVFSTKLGNIPAGKSVIVEITYIGELKHHETEGIRFTIPTSIAPRYGQVQSPTVPGGSQAQQDEGIKITVDINMPEGSFIKGIQSPSHPIGISMGVLSTATDADPTMNRACATLSLGSAALEKDFVLIVQSKDIGIPKAILETHPTIPHHRALMATLVPKFTLPPSRPEIVFVVDRSGSMSGNIPMVISSMKVFLKSMPVGVKFNICSFGSQSTFLWPQSRSYTSENLREAMLYVETFKANMGGTETFRAIKSTIEKRYADLPLEIMLLTDGDIWRQEEIFTYINEQVEITHGKIRVFPLGIGNGVSSALLEGLARAGNGFCQSVQTGERLDNSIVRMLRGALTPHITDYSLEVKYEKDDDDFELVDQVTEGVKVLFSDPNTSESTPQGYRPPISLFDTTADPEKEDIKPQTFDYLPEVPYPKLLQAPHQIPSLFAFSRTTVYLLMSPKTVQRNPTAVVLRATSAHGPLALEIPIEVLSNPAQTIHQLAAKKAVQDLEEGRGWIFDAKNQAGVLVKDAYPGRFDDLVQREAVRIGEQFGVASKWCSFVAVEANDGRTMNDKKGEKVESVEAEQDDEDYDDVYVSPF</sequence>
<dbReference type="EMBL" id="VNKQ01000018">
    <property type="protein sequence ID" value="KAG0645518.1"/>
    <property type="molecule type" value="Genomic_DNA"/>
</dbReference>
<dbReference type="InterPro" id="IPR013694">
    <property type="entry name" value="VIT"/>
</dbReference>
<feature type="domain" description="VWFA" evidence="2">
    <location>
        <begin position="291"/>
        <end position="469"/>
    </location>
</feature>
<organism evidence="4 5">
    <name type="scientific">Hyphodiscus hymeniophilus</name>
    <dbReference type="NCBI Taxonomy" id="353542"/>
    <lineage>
        <taxon>Eukaryota</taxon>
        <taxon>Fungi</taxon>
        <taxon>Dikarya</taxon>
        <taxon>Ascomycota</taxon>
        <taxon>Pezizomycotina</taxon>
        <taxon>Leotiomycetes</taxon>
        <taxon>Helotiales</taxon>
        <taxon>Hyphodiscaceae</taxon>
        <taxon>Hyphodiscus</taxon>
    </lineage>
</organism>
<reference evidence="4" key="1">
    <citation type="submission" date="2019-07" db="EMBL/GenBank/DDBJ databases">
        <title>Hyphodiscus hymeniophilus genome sequencing and assembly.</title>
        <authorList>
            <person name="Kramer G."/>
            <person name="Nodwell J."/>
        </authorList>
    </citation>
    <scope>NUCLEOTIDE SEQUENCE</scope>
    <source>
        <strain evidence="4">ATCC 34498</strain>
    </source>
</reference>
<keyword evidence="5" id="KW-1185">Reference proteome</keyword>
<proteinExistence type="predicted"/>
<dbReference type="InterPro" id="IPR036465">
    <property type="entry name" value="vWFA_dom_sf"/>
</dbReference>
<dbReference type="Gene3D" id="3.40.50.410">
    <property type="entry name" value="von Willebrand factor, type A domain"/>
    <property type="match status" value="1"/>
</dbReference>
<dbReference type="SMART" id="SM00327">
    <property type="entry name" value="VWA"/>
    <property type="match status" value="1"/>
</dbReference>
<dbReference type="PANTHER" id="PTHR45737">
    <property type="entry name" value="VON WILLEBRAND FACTOR A DOMAIN-CONTAINING PROTEIN 5A"/>
    <property type="match status" value="1"/>
</dbReference>
<dbReference type="OrthoDB" id="1729737at2759"/>
<evidence type="ECO:0000313" key="4">
    <source>
        <dbReference type="EMBL" id="KAG0645518.1"/>
    </source>
</evidence>
<dbReference type="AlphaFoldDB" id="A0A9P6SL13"/>
<dbReference type="PROSITE" id="PS51468">
    <property type="entry name" value="VIT"/>
    <property type="match status" value="1"/>
</dbReference>
<dbReference type="InterPro" id="IPR002035">
    <property type="entry name" value="VWF_A"/>
</dbReference>
<dbReference type="Proteomes" id="UP000785200">
    <property type="component" value="Unassembled WGS sequence"/>
</dbReference>
<feature type="compositionally biased region" description="Acidic residues" evidence="1">
    <location>
        <begin position="691"/>
        <end position="702"/>
    </location>
</feature>
<evidence type="ECO:0000259" key="2">
    <source>
        <dbReference type="PROSITE" id="PS50234"/>
    </source>
</evidence>
<feature type="domain" description="VIT" evidence="3">
    <location>
        <begin position="14"/>
        <end position="146"/>
    </location>
</feature>
<feature type="compositionally biased region" description="Basic and acidic residues" evidence="1">
    <location>
        <begin position="679"/>
        <end position="690"/>
    </location>
</feature>